<dbReference type="EMBL" id="BBMZ01000014">
    <property type="protein sequence ID" value="GAL58985.1"/>
    <property type="molecule type" value="Genomic_DNA"/>
</dbReference>
<evidence type="ECO:0000259" key="8">
    <source>
        <dbReference type="Pfam" id="PF04239"/>
    </source>
</evidence>
<feature type="transmembrane region" description="Helical" evidence="7">
    <location>
        <begin position="88"/>
        <end position="109"/>
    </location>
</feature>
<organism evidence="9 10">
    <name type="scientific">Pseudescherichia vulneris NBRC 102420</name>
    <dbReference type="NCBI Taxonomy" id="1115515"/>
    <lineage>
        <taxon>Bacteria</taxon>
        <taxon>Pseudomonadati</taxon>
        <taxon>Pseudomonadota</taxon>
        <taxon>Gammaproteobacteria</taxon>
        <taxon>Enterobacterales</taxon>
        <taxon>Enterobacteriaceae</taxon>
        <taxon>Pseudescherichia</taxon>
    </lineage>
</organism>
<gene>
    <name evidence="9" type="primary">ycaP</name>
    <name evidence="9" type="ORF">EV102420_14_00440</name>
</gene>
<keyword evidence="5 7" id="KW-1133">Transmembrane helix</keyword>
<dbReference type="AlphaFoldDB" id="A0A090V2A8"/>
<evidence type="ECO:0000256" key="3">
    <source>
        <dbReference type="ARBA" id="ARBA00022475"/>
    </source>
</evidence>
<keyword evidence="10" id="KW-1185">Reference proteome</keyword>
<dbReference type="InterPro" id="IPR007353">
    <property type="entry name" value="DUF421"/>
</dbReference>
<feature type="transmembrane region" description="Helical" evidence="7">
    <location>
        <begin position="62"/>
        <end position="82"/>
    </location>
</feature>
<proteinExistence type="inferred from homology"/>
<evidence type="ECO:0000256" key="5">
    <source>
        <dbReference type="ARBA" id="ARBA00022989"/>
    </source>
</evidence>
<dbReference type="PANTHER" id="PTHR34582">
    <property type="entry name" value="UPF0702 TRANSMEMBRANE PROTEIN YCAP"/>
    <property type="match status" value="1"/>
</dbReference>
<evidence type="ECO:0000256" key="7">
    <source>
        <dbReference type="SAM" id="Phobius"/>
    </source>
</evidence>
<evidence type="ECO:0000256" key="2">
    <source>
        <dbReference type="ARBA" id="ARBA00006448"/>
    </source>
</evidence>
<comment type="similarity">
    <text evidence="2">Belongs to the UPF0702 family.</text>
</comment>
<keyword evidence="4 7" id="KW-0812">Transmembrane</keyword>
<feature type="domain" description="YetF C-terminal" evidence="8">
    <location>
        <begin position="110"/>
        <end position="179"/>
    </location>
</feature>
<dbReference type="Gene3D" id="3.30.240.20">
    <property type="entry name" value="bsu07140 like domains"/>
    <property type="match status" value="1"/>
</dbReference>
<comment type="caution">
    <text evidence="9">The sequence shown here is derived from an EMBL/GenBank/DDBJ whole genome shotgun (WGS) entry which is preliminary data.</text>
</comment>
<keyword evidence="6 7" id="KW-0472">Membrane</keyword>
<evidence type="ECO:0000313" key="9">
    <source>
        <dbReference type="EMBL" id="GAL58985.1"/>
    </source>
</evidence>
<evidence type="ECO:0000256" key="1">
    <source>
        <dbReference type="ARBA" id="ARBA00004651"/>
    </source>
</evidence>
<dbReference type="Proteomes" id="UP000029462">
    <property type="component" value="Unassembled WGS sequence"/>
</dbReference>
<dbReference type="STRING" id="1115515.EV102420_14_00440"/>
<dbReference type="eggNOG" id="COG2323">
    <property type="taxonomic scope" value="Bacteria"/>
</dbReference>
<evidence type="ECO:0000256" key="6">
    <source>
        <dbReference type="ARBA" id="ARBA00023136"/>
    </source>
</evidence>
<comment type="subcellular location">
    <subcellularLocation>
        <location evidence="1">Cell membrane</location>
        <topology evidence="1">Multi-pass membrane protein</topology>
    </subcellularLocation>
</comment>
<keyword evidence="3" id="KW-1003">Cell membrane</keyword>
<name>A0A090V2A8_PSEVU</name>
<sequence>MLVETNVLFRQKKMKAFDLHRMMLDKAPLDFLGEVALRSLYTFILVFLFLKIAGRRGVRQMSLFEVLIILTLGSAAGDVAFYDDVPMLPVLVVFVSLALFYRLVMWLMAHSERLEDLLEGKPIIIVEEGELAWDKLRAANLTEVEFYMELRVSGVEQLGQIRLAIMETNGQISTYYYRDEDVRPGLSLLPAGLVPRFIVAPETGDYACVKCSEVIAMQAGEKQPCPRCKNPEWTKASRAIRIT</sequence>
<reference evidence="9 10" key="1">
    <citation type="submission" date="2014-09" db="EMBL/GenBank/DDBJ databases">
        <title>Whole genome shotgun sequence of Escherichia vulneris NBRC 102420.</title>
        <authorList>
            <person name="Yoshida Y."/>
            <person name="Hosoyama A."/>
            <person name="Tsuchikane K."/>
            <person name="Ohji S."/>
            <person name="Ichikawa N."/>
            <person name="Kimura A."/>
            <person name="Yamazoe A."/>
            <person name="Ezaki T."/>
            <person name="Fujita N."/>
        </authorList>
    </citation>
    <scope>NUCLEOTIDE SEQUENCE [LARGE SCALE GENOMIC DNA]</scope>
    <source>
        <strain evidence="9 10">NBRC 102420</strain>
    </source>
</reference>
<protein>
    <recommendedName>
        <fullName evidence="8">YetF C-terminal domain-containing protein</fullName>
    </recommendedName>
</protein>
<evidence type="ECO:0000313" key="10">
    <source>
        <dbReference type="Proteomes" id="UP000029462"/>
    </source>
</evidence>
<dbReference type="Pfam" id="PF04239">
    <property type="entry name" value="DUF421"/>
    <property type="match status" value="1"/>
</dbReference>
<dbReference type="GO" id="GO:0005886">
    <property type="term" value="C:plasma membrane"/>
    <property type="evidence" value="ECO:0007669"/>
    <property type="project" value="UniProtKB-SubCell"/>
</dbReference>
<dbReference type="InterPro" id="IPR023090">
    <property type="entry name" value="UPF0702_alpha/beta_dom_sf"/>
</dbReference>
<dbReference type="PANTHER" id="PTHR34582:SF6">
    <property type="entry name" value="UPF0702 TRANSMEMBRANE PROTEIN YCAP"/>
    <property type="match status" value="1"/>
</dbReference>
<accession>A0A090V2A8</accession>
<feature type="transmembrane region" description="Helical" evidence="7">
    <location>
        <begin position="31"/>
        <end position="50"/>
    </location>
</feature>
<evidence type="ECO:0000256" key="4">
    <source>
        <dbReference type="ARBA" id="ARBA00022692"/>
    </source>
</evidence>